<feature type="domain" description="DUF6824" evidence="2">
    <location>
        <begin position="634"/>
        <end position="733"/>
    </location>
</feature>
<protein>
    <recommendedName>
        <fullName evidence="2">DUF6824 domain-containing protein</fullName>
    </recommendedName>
</protein>
<dbReference type="Proteomes" id="UP000693970">
    <property type="component" value="Unassembled WGS sequence"/>
</dbReference>
<dbReference type="Pfam" id="PF20710">
    <property type="entry name" value="DUF6824"/>
    <property type="match status" value="1"/>
</dbReference>
<feature type="region of interest" description="Disordered" evidence="1">
    <location>
        <begin position="767"/>
        <end position="791"/>
    </location>
</feature>
<name>A0A9K3PTF7_9STRA</name>
<keyword evidence="4" id="KW-1185">Reference proteome</keyword>
<evidence type="ECO:0000259" key="2">
    <source>
        <dbReference type="Pfam" id="PF20710"/>
    </source>
</evidence>
<gene>
    <name evidence="3" type="ORF">IV203_015417</name>
</gene>
<dbReference type="EMBL" id="JAGRRH010000014">
    <property type="protein sequence ID" value="KAG7358828.1"/>
    <property type="molecule type" value="Genomic_DNA"/>
</dbReference>
<evidence type="ECO:0000256" key="1">
    <source>
        <dbReference type="SAM" id="MobiDB-lite"/>
    </source>
</evidence>
<evidence type="ECO:0000313" key="3">
    <source>
        <dbReference type="EMBL" id="KAG7358828.1"/>
    </source>
</evidence>
<organism evidence="3 4">
    <name type="scientific">Nitzschia inconspicua</name>
    <dbReference type="NCBI Taxonomy" id="303405"/>
    <lineage>
        <taxon>Eukaryota</taxon>
        <taxon>Sar</taxon>
        <taxon>Stramenopiles</taxon>
        <taxon>Ochrophyta</taxon>
        <taxon>Bacillariophyta</taxon>
        <taxon>Bacillariophyceae</taxon>
        <taxon>Bacillariophycidae</taxon>
        <taxon>Bacillariales</taxon>
        <taxon>Bacillariaceae</taxon>
        <taxon>Nitzschia</taxon>
    </lineage>
</organism>
<feature type="region of interest" description="Disordered" evidence="1">
    <location>
        <begin position="162"/>
        <end position="187"/>
    </location>
</feature>
<feature type="compositionally biased region" description="Polar residues" evidence="1">
    <location>
        <begin position="767"/>
        <end position="786"/>
    </location>
</feature>
<evidence type="ECO:0000313" key="4">
    <source>
        <dbReference type="Proteomes" id="UP000693970"/>
    </source>
</evidence>
<reference evidence="3" key="1">
    <citation type="journal article" date="2021" name="Sci. Rep.">
        <title>Diploid genomic architecture of Nitzschia inconspicua, an elite biomass production diatom.</title>
        <authorList>
            <person name="Oliver A."/>
            <person name="Podell S."/>
            <person name="Pinowska A."/>
            <person name="Traller J.C."/>
            <person name="Smith S.R."/>
            <person name="McClure R."/>
            <person name="Beliaev A."/>
            <person name="Bohutskyi P."/>
            <person name="Hill E.A."/>
            <person name="Rabines A."/>
            <person name="Zheng H."/>
            <person name="Allen L.Z."/>
            <person name="Kuo A."/>
            <person name="Grigoriev I.V."/>
            <person name="Allen A.E."/>
            <person name="Hazlebeck D."/>
            <person name="Allen E.E."/>
        </authorList>
    </citation>
    <scope>NUCLEOTIDE SEQUENCE</scope>
    <source>
        <strain evidence="3">Hildebrandi</strain>
    </source>
</reference>
<dbReference type="OrthoDB" id="10669905at2759"/>
<sequence>MTLLECDLDSADVIDWTGEPPFLQLPFIQQNQQQRMSQISDQRAPPSSANIEIVTQNPDVMQQSRSSPQRPLYPFSARHDSVLMMSKTSTGEVTEVTTCSTTSGNTPPSMNYVSQTHLETSPHLIEPNNFARHVDERMVCTSAKAIADAGLIAWDNEIEDRVSDSVRSPKPPKNCKKTKIQDDNNQDWLDSSSFSSMSSLDDLENLVVAQQDAVTVELLKETKKGSFNHRDETGLSYLTLALNQMSMADREKALFDLHGVSGNLPEQDIDQVDTWLWEMNQRLSQHARDHPGLAKAIELNEGYILQERIKFLRSDEYDPVKAAERMAFYFDMKHDYFCGPSSQNKGSINGIEEYSCLVRNLTIHDLTKEDLQYWRTGFYQVCQEKDRAGRIVCIVFLPLCYRLKIPPESMVRVYLVMNTILTQNVDVQKSGNVHIAYAVGLGEDSLSFIGSDHFANSVVKAGRYAPLRGVAKHFCYDHDSLHPMFGKYAKPMATYNAVRFRSHFGTHAEVLYNLMTFGISSTSLPISDSGAVQTEFHNGFIDSLLRQQQQRDEQMKRHILRCKMESERMASLRCAGTGRFKGEHLSEPIGWRVSEDESRTLESTPNGVLSLELVGMEVPRSDATLPIIALNATDVILGRGNRNRRNVGNLRLKLLVEKHFAEYNAPSTTRAGKTAIVNRILKQMQDAGSRFVVAVRDDGTISDSNDMKETSYRRWFLAADEKVRDKISHDFRNMKRTGNSNTQRSEIEKGYSEDWKRIAVDQNRALTPSTQEIGSSRPATPDSSVNKADEPIITPGERDILMGRANKKSNLGHALLRRALNDHYEEYEAANQGKVSAATNLAKTSIVLKVLERTGAGNVRFLIPTPDGYWTLAPREKIHDKITQDFRNLRWAKKNKESASF</sequence>
<dbReference type="AlphaFoldDB" id="A0A9K3PTF7"/>
<dbReference type="InterPro" id="IPR049227">
    <property type="entry name" value="DUF6824"/>
</dbReference>
<accession>A0A9K3PTF7</accession>
<reference evidence="3" key="2">
    <citation type="submission" date="2021-04" db="EMBL/GenBank/DDBJ databases">
        <authorList>
            <person name="Podell S."/>
        </authorList>
    </citation>
    <scope>NUCLEOTIDE SEQUENCE</scope>
    <source>
        <strain evidence="3">Hildebrandi</strain>
    </source>
</reference>
<comment type="caution">
    <text evidence="3">The sequence shown here is derived from an EMBL/GenBank/DDBJ whole genome shotgun (WGS) entry which is preliminary data.</text>
</comment>
<proteinExistence type="predicted"/>